<evidence type="ECO:0000313" key="2">
    <source>
        <dbReference type="EMBL" id="MBE9403312.1"/>
    </source>
</evidence>
<feature type="region of interest" description="Disordered" evidence="1">
    <location>
        <begin position="1"/>
        <end position="87"/>
    </location>
</feature>
<dbReference type="RefSeq" id="WP_193865057.1">
    <property type="nucleotide sequence ID" value="NZ_JADEYR010000002.1"/>
</dbReference>
<protein>
    <recommendedName>
        <fullName evidence="4">Secreted protein</fullName>
    </recommendedName>
</protein>
<keyword evidence="3" id="KW-1185">Reference proteome</keyword>
<evidence type="ECO:0000313" key="3">
    <source>
        <dbReference type="Proteomes" id="UP000644727"/>
    </source>
</evidence>
<evidence type="ECO:0000256" key="1">
    <source>
        <dbReference type="SAM" id="MobiDB-lite"/>
    </source>
</evidence>
<sequence length="178" mass="18151">MTLLAVGAVAACGPDEPEETTPADPPSVEASADPTEQPADEGGKARPGGEESENGGANDGDSGGEGSDDGDSGGRTGAEAWRAPFDEVGHEWSNGWVALPASAEDIESILGETAPEIREGTEKVDLLVDCADGIDGTSLETTCTVTAADEELNLPEVTWRVIGEIEEGGADLTVRNEG</sequence>
<dbReference type="EMBL" id="JADEYR010000002">
    <property type="protein sequence ID" value="MBE9403312.1"/>
    <property type="molecule type" value="Genomic_DNA"/>
</dbReference>
<dbReference type="Proteomes" id="UP000644727">
    <property type="component" value="Unassembled WGS sequence"/>
</dbReference>
<evidence type="ECO:0008006" key="4">
    <source>
        <dbReference type="Google" id="ProtNLM"/>
    </source>
</evidence>
<accession>A0ABR9VYP1</accession>
<proteinExistence type="predicted"/>
<organism evidence="2 3">
    <name type="scientific">Brachybacterium epidermidis</name>
    <dbReference type="NCBI Taxonomy" id="2781983"/>
    <lineage>
        <taxon>Bacteria</taxon>
        <taxon>Bacillati</taxon>
        <taxon>Actinomycetota</taxon>
        <taxon>Actinomycetes</taxon>
        <taxon>Micrococcales</taxon>
        <taxon>Dermabacteraceae</taxon>
        <taxon>Brachybacterium</taxon>
    </lineage>
</organism>
<name>A0ABR9VYP1_9MICO</name>
<gene>
    <name evidence="2" type="ORF">IOE58_03595</name>
</gene>
<comment type="caution">
    <text evidence="2">The sequence shown here is derived from an EMBL/GenBank/DDBJ whole genome shotgun (WGS) entry which is preliminary data.</text>
</comment>
<reference evidence="2 3" key="1">
    <citation type="submission" date="2020-10" db="EMBL/GenBank/DDBJ databases">
        <title>Draft genome and description of Brachybacterium epidermidis sp nov.</title>
        <authorList>
            <person name="Boxberger M."/>
            <person name="La Scola B."/>
        </authorList>
    </citation>
    <scope>NUCLEOTIDE SEQUENCE [LARGE SCALE GENOMIC DNA]</scope>
    <source>
        <strain evidence="2 3">Marseille-Q2903</strain>
    </source>
</reference>